<dbReference type="Pfam" id="PF00078">
    <property type="entry name" value="RVT_1"/>
    <property type="match status" value="1"/>
</dbReference>
<dbReference type="FunFam" id="3.30.70.270:FF:000003">
    <property type="entry name" value="Transposon Ty3-G Gag-Pol polyprotein"/>
    <property type="match status" value="1"/>
</dbReference>
<proteinExistence type="predicted"/>
<reference evidence="4" key="1">
    <citation type="submission" date="2024-01" db="EMBL/GenBank/DDBJ databases">
        <authorList>
            <person name="Webb A."/>
        </authorList>
    </citation>
    <scope>NUCLEOTIDE SEQUENCE</scope>
    <source>
        <strain evidence="4">Pm1</strain>
    </source>
</reference>
<dbReference type="Pfam" id="PF17919">
    <property type="entry name" value="RT_RNaseH_2"/>
    <property type="match status" value="1"/>
</dbReference>
<dbReference type="Pfam" id="PF17921">
    <property type="entry name" value="Integrase_H2C2"/>
    <property type="match status" value="1"/>
</dbReference>
<evidence type="ECO:0000259" key="2">
    <source>
        <dbReference type="PROSITE" id="PS50878"/>
    </source>
</evidence>
<organism evidence="4 5">
    <name type="scientific">Peronospora matthiolae</name>
    <dbReference type="NCBI Taxonomy" id="2874970"/>
    <lineage>
        <taxon>Eukaryota</taxon>
        <taxon>Sar</taxon>
        <taxon>Stramenopiles</taxon>
        <taxon>Oomycota</taxon>
        <taxon>Peronosporomycetes</taxon>
        <taxon>Peronosporales</taxon>
        <taxon>Peronosporaceae</taxon>
        <taxon>Peronospora</taxon>
    </lineage>
</organism>
<dbReference type="InterPro" id="IPR012337">
    <property type="entry name" value="RNaseH-like_sf"/>
</dbReference>
<protein>
    <submittedName>
        <fullName evidence="4">Uncharacterized protein</fullName>
    </submittedName>
</protein>
<dbReference type="PROSITE" id="PS50878">
    <property type="entry name" value="RT_POL"/>
    <property type="match status" value="1"/>
</dbReference>
<dbReference type="GO" id="GO:0003824">
    <property type="term" value="F:catalytic activity"/>
    <property type="evidence" value="ECO:0007669"/>
    <property type="project" value="UniProtKB-KW"/>
</dbReference>
<gene>
    <name evidence="4" type="ORF">PM001_LOCUS4778</name>
</gene>
<dbReference type="GO" id="GO:0015074">
    <property type="term" value="P:DNA integration"/>
    <property type="evidence" value="ECO:0007669"/>
    <property type="project" value="InterPro"/>
</dbReference>
<dbReference type="AlphaFoldDB" id="A0AAV1TCB3"/>
<dbReference type="Gene3D" id="3.30.70.270">
    <property type="match status" value="2"/>
</dbReference>
<dbReference type="FunFam" id="3.30.70.270:FF:000020">
    <property type="entry name" value="Transposon Tf2-6 polyprotein-like Protein"/>
    <property type="match status" value="1"/>
</dbReference>
<dbReference type="InterPro" id="IPR041588">
    <property type="entry name" value="Integrase_H2C2"/>
</dbReference>
<feature type="domain" description="Reverse transcriptase" evidence="2">
    <location>
        <begin position="1"/>
        <end position="78"/>
    </location>
</feature>
<dbReference type="CDD" id="cd01647">
    <property type="entry name" value="RT_LTR"/>
    <property type="match status" value="1"/>
</dbReference>
<dbReference type="Gene3D" id="1.10.340.70">
    <property type="match status" value="1"/>
</dbReference>
<sequence>MGISTAPYEYQACMEKIFGDLDFVVVYLDDILVYSSSEKTHLKHLGIVFKRLKKYDVTLNGKKCHILRESVDYLGFTLTSEGIHPQQTKIQAIQQIAVPETRKELRRFLGMINYYRDMVPNKTKLCQPLNRFTSAKVPFEWLSSDTEAFHAVQKAFAQAILLAFPDFEQRFHVYADASGKQIGGIIMQRNQILACYSQSLNKHQVNYTTMELEILSIVEILREHRTMLLGFPVVVHTDRKNLIYPTETSACESSARSFSSRKTKSKLQLAEEVFSTTDEPDCVMHGPVLREHQERDAMIQRIETSCLKGNNNPDYQLLPLLGCTLVAYQKRVIVPDSLRDDLINWYHLSLSHPGSERQYKTMRQVLYWPGMEAAINKETKNCLVCKKAKVHGGKQDYGLLPPRTLKTVNPFDSVHVDLIGPYEEGYYGITMVDHATPWLEVGIQPDKISLTTAESFDREWLCRYPRPVKVIHDQGTEFTGEEFQEMLRSYGIQSKPITSKNPQANAICERVHLEILSVIRFYDGIDWKKTIHYAAFAVRASYHSILNASPGQLLFGQDMITRQLYNANWSYLSKRRFDAILADNDRENSKRLEHFYNAGDHVMLRAPKQFRAKLHTVAHGPFLIRAVHDNGTVTIDKGKRPDA</sequence>
<accession>A0AAV1TCB3</accession>
<feature type="domain" description="Integrase catalytic" evidence="3">
    <location>
        <begin position="406"/>
        <end position="558"/>
    </location>
</feature>
<dbReference type="InterPro" id="IPR041577">
    <property type="entry name" value="RT_RNaseH_2"/>
</dbReference>
<dbReference type="InterPro" id="IPR036397">
    <property type="entry name" value="RNaseH_sf"/>
</dbReference>
<dbReference type="EMBL" id="CAKLBY020000039">
    <property type="protein sequence ID" value="CAK7913529.1"/>
    <property type="molecule type" value="Genomic_DNA"/>
</dbReference>
<dbReference type="SUPFAM" id="SSF56672">
    <property type="entry name" value="DNA/RNA polymerases"/>
    <property type="match status" value="1"/>
</dbReference>
<dbReference type="Proteomes" id="UP001162060">
    <property type="component" value="Unassembled WGS sequence"/>
</dbReference>
<dbReference type="SUPFAM" id="SSF53098">
    <property type="entry name" value="Ribonuclease H-like"/>
    <property type="match status" value="1"/>
</dbReference>
<dbReference type="PANTHER" id="PTHR37984:SF5">
    <property type="entry name" value="PROTEIN NYNRIN-LIKE"/>
    <property type="match status" value="1"/>
</dbReference>
<evidence type="ECO:0000259" key="3">
    <source>
        <dbReference type="PROSITE" id="PS50994"/>
    </source>
</evidence>
<dbReference type="PANTHER" id="PTHR37984">
    <property type="entry name" value="PROTEIN CBG26694"/>
    <property type="match status" value="1"/>
</dbReference>
<comment type="caution">
    <text evidence="4">The sequence shown here is derived from an EMBL/GenBank/DDBJ whole genome shotgun (WGS) entry which is preliminary data.</text>
</comment>
<dbReference type="InterPro" id="IPR043502">
    <property type="entry name" value="DNA/RNA_pol_sf"/>
</dbReference>
<evidence type="ECO:0000256" key="1">
    <source>
        <dbReference type="ARBA" id="ARBA00023268"/>
    </source>
</evidence>
<dbReference type="PROSITE" id="PS50994">
    <property type="entry name" value="INTEGRASE"/>
    <property type="match status" value="1"/>
</dbReference>
<dbReference type="GO" id="GO:0003676">
    <property type="term" value="F:nucleic acid binding"/>
    <property type="evidence" value="ECO:0007669"/>
    <property type="project" value="InterPro"/>
</dbReference>
<keyword evidence="1" id="KW-0511">Multifunctional enzyme</keyword>
<dbReference type="InterPro" id="IPR001584">
    <property type="entry name" value="Integrase_cat-core"/>
</dbReference>
<evidence type="ECO:0000313" key="5">
    <source>
        <dbReference type="Proteomes" id="UP001162060"/>
    </source>
</evidence>
<dbReference type="InterPro" id="IPR050951">
    <property type="entry name" value="Retrovirus_Pol_polyprotein"/>
</dbReference>
<evidence type="ECO:0000313" key="4">
    <source>
        <dbReference type="EMBL" id="CAK7913529.1"/>
    </source>
</evidence>
<dbReference type="InterPro" id="IPR043128">
    <property type="entry name" value="Rev_trsase/Diguanyl_cyclase"/>
</dbReference>
<name>A0AAV1TCB3_9STRA</name>
<dbReference type="InterPro" id="IPR000477">
    <property type="entry name" value="RT_dom"/>
</dbReference>
<dbReference type="Gene3D" id="3.30.420.10">
    <property type="entry name" value="Ribonuclease H-like superfamily/Ribonuclease H"/>
    <property type="match status" value="1"/>
</dbReference>